<dbReference type="AlphaFoldDB" id="A0A9W8U094"/>
<accession>A0A9W8U094</accession>
<evidence type="ECO:0000313" key="5">
    <source>
        <dbReference type="Proteomes" id="UP001142393"/>
    </source>
</evidence>
<comment type="catalytic activity">
    <reaction evidence="1">
        <text>2 (2E,6E,10E)-geranylgeranyl diphosphate = 15-cis-phytoene + 2 diphosphate</text>
        <dbReference type="Rhea" id="RHEA:34475"/>
        <dbReference type="ChEBI" id="CHEBI:27787"/>
        <dbReference type="ChEBI" id="CHEBI:33019"/>
        <dbReference type="ChEBI" id="CHEBI:58756"/>
        <dbReference type="EC" id="2.5.1.32"/>
    </reaction>
</comment>
<keyword evidence="3" id="KW-0125">Carotenoid biosynthesis</keyword>
<dbReference type="EMBL" id="JANVFU010000003">
    <property type="protein sequence ID" value="KAJ3747177.1"/>
    <property type="molecule type" value="Genomic_DNA"/>
</dbReference>
<evidence type="ECO:0000256" key="3">
    <source>
        <dbReference type="ARBA" id="ARBA00022746"/>
    </source>
</evidence>
<dbReference type="GO" id="GO:0016117">
    <property type="term" value="P:carotenoid biosynthetic process"/>
    <property type="evidence" value="ECO:0007669"/>
    <property type="project" value="UniProtKB-KW"/>
</dbReference>
<name>A0A9W8U094_9AGAR</name>
<evidence type="ECO:0000313" key="4">
    <source>
        <dbReference type="EMBL" id="KAJ3747177.1"/>
    </source>
</evidence>
<sequence length="326" mass="36765">MLSTKTFKCTFNLSRASCLDLRYTFPRCQSTFASTAGATDQESVEYCRDFVRKYDYEAYLIAQFWPKELRGSYYAIKAFSTELAMIQDSVSNPTIGMMRMQFWRDAIKAMMNGNPSRHPIAQALHQASVRSNLPVYHLNRIIDARDAELQVPVHLTVDSLTAHSESTSSTLLYLLLSSLSLPSSALSHAASHLGAAQAFTTLIRAMPFHAKNGRMVVPAEITAKHGVVQEEVFRRGPAAKGIDDAVFEFATLANDHLVTARSMFDQEGFGGRVPQEAMPVFLTGVPVSSILKQAEEVNFNIFNPRMQTRDWKLPWRIWKGYYQRMF</sequence>
<dbReference type="EC" id="2.5.1.32" evidence="2"/>
<proteinExistence type="predicted"/>
<keyword evidence="5" id="KW-1185">Reference proteome</keyword>
<reference evidence="4 5" key="1">
    <citation type="journal article" date="2023" name="Proc. Natl. Acad. Sci. U.S.A.">
        <title>A global phylogenomic analysis of the shiitake genus Lentinula.</title>
        <authorList>
            <person name="Sierra-Patev S."/>
            <person name="Min B."/>
            <person name="Naranjo-Ortiz M."/>
            <person name="Looney B."/>
            <person name="Konkel Z."/>
            <person name="Slot J.C."/>
            <person name="Sakamoto Y."/>
            <person name="Steenwyk J.L."/>
            <person name="Rokas A."/>
            <person name="Carro J."/>
            <person name="Camarero S."/>
            <person name="Ferreira P."/>
            <person name="Molpeceres G."/>
            <person name="Ruiz-Duenas F.J."/>
            <person name="Serrano A."/>
            <person name="Henrissat B."/>
            <person name="Drula E."/>
            <person name="Hughes K.W."/>
            <person name="Mata J.L."/>
            <person name="Ishikawa N.K."/>
            <person name="Vargas-Isla R."/>
            <person name="Ushijima S."/>
            <person name="Smith C.A."/>
            <person name="Donoghue J."/>
            <person name="Ahrendt S."/>
            <person name="Andreopoulos W."/>
            <person name="He G."/>
            <person name="LaButti K."/>
            <person name="Lipzen A."/>
            <person name="Ng V."/>
            <person name="Riley R."/>
            <person name="Sandor L."/>
            <person name="Barry K."/>
            <person name="Martinez A.T."/>
            <person name="Xiao Y."/>
            <person name="Gibbons J.G."/>
            <person name="Terashima K."/>
            <person name="Grigoriev I.V."/>
            <person name="Hibbett D."/>
        </authorList>
    </citation>
    <scope>NUCLEOTIDE SEQUENCE [LARGE SCALE GENOMIC DNA]</scope>
    <source>
        <strain evidence="4 5">TFB7810</strain>
    </source>
</reference>
<organism evidence="4 5">
    <name type="scientific">Lentinula detonsa</name>
    <dbReference type="NCBI Taxonomy" id="2804962"/>
    <lineage>
        <taxon>Eukaryota</taxon>
        <taxon>Fungi</taxon>
        <taxon>Dikarya</taxon>
        <taxon>Basidiomycota</taxon>
        <taxon>Agaricomycotina</taxon>
        <taxon>Agaricomycetes</taxon>
        <taxon>Agaricomycetidae</taxon>
        <taxon>Agaricales</taxon>
        <taxon>Marasmiineae</taxon>
        <taxon>Omphalotaceae</taxon>
        <taxon>Lentinula</taxon>
    </lineage>
</organism>
<comment type="caution">
    <text evidence="4">The sequence shown here is derived from an EMBL/GenBank/DDBJ whole genome shotgun (WGS) entry which is preliminary data.</text>
</comment>
<evidence type="ECO:0000256" key="2">
    <source>
        <dbReference type="ARBA" id="ARBA00012396"/>
    </source>
</evidence>
<protein>
    <recommendedName>
        <fullName evidence="2">15-cis-phytoene synthase</fullName>
        <ecNumber evidence="2">2.5.1.32</ecNumber>
    </recommendedName>
</protein>
<gene>
    <name evidence="4" type="ORF">DFH05DRAFT_1478826</name>
</gene>
<dbReference type="SUPFAM" id="SSF48576">
    <property type="entry name" value="Terpenoid synthases"/>
    <property type="match status" value="1"/>
</dbReference>
<dbReference type="Proteomes" id="UP001142393">
    <property type="component" value="Unassembled WGS sequence"/>
</dbReference>
<evidence type="ECO:0000256" key="1">
    <source>
        <dbReference type="ARBA" id="ARBA00001805"/>
    </source>
</evidence>
<dbReference type="Gene3D" id="1.10.600.10">
    <property type="entry name" value="Farnesyl Diphosphate Synthase"/>
    <property type="match status" value="1"/>
</dbReference>
<dbReference type="Pfam" id="PF00494">
    <property type="entry name" value="SQS_PSY"/>
    <property type="match status" value="1"/>
</dbReference>
<dbReference type="PANTHER" id="PTHR31480">
    <property type="entry name" value="BIFUNCTIONAL LYCOPENE CYCLASE/PHYTOENE SYNTHASE"/>
    <property type="match status" value="1"/>
</dbReference>
<dbReference type="InterPro" id="IPR002060">
    <property type="entry name" value="Squ/phyt_synthse"/>
</dbReference>
<dbReference type="InterPro" id="IPR008949">
    <property type="entry name" value="Isoprenoid_synthase_dom_sf"/>
</dbReference>